<sequence>CGLTCSVNHGPYSPLRQGSANNIYVVPVPDRLSVGKFILMAAACCIPSIISAIRMWTRILDSNWKIRFAAVDALLPRTTMILESFLSVAQLMFFFPAFVSVLVLTERNFGSPQLSYQTEPFASIGQWFPCVGAGILLIVAMYFLLVAHPEPDNEKAPEQQQATPPAPVVSDVVQPSAEVRGSMSESGENETENLGWELRQTRAFMPMMSKSHETSYMATEEQ</sequence>
<comment type="caution">
    <text evidence="2">The sequence shown here is derived from an EMBL/GenBank/DDBJ whole genome shotgun (WGS) entry which is preliminary data.</text>
</comment>
<feature type="transmembrane region" description="Helical" evidence="1">
    <location>
        <begin position="85"/>
        <end position="104"/>
    </location>
</feature>
<dbReference type="AlphaFoldDB" id="A0AAN7BAJ1"/>
<keyword evidence="1" id="KW-0812">Transmembrane</keyword>
<feature type="transmembrane region" description="Helical" evidence="1">
    <location>
        <begin position="37"/>
        <end position="57"/>
    </location>
</feature>
<reference evidence="2" key="2">
    <citation type="submission" date="2023-05" db="EMBL/GenBank/DDBJ databases">
        <authorList>
            <consortium name="Lawrence Berkeley National Laboratory"/>
            <person name="Steindorff A."/>
            <person name="Hensen N."/>
            <person name="Bonometti L."/>
            <person name="Westerberg I."/>
            <person name="Brannstrom I.O."/>
            <person name="Guillou S."/>
            <person name="Cros-Aarteil S."/>
            <person name="Calhoun S."/>
            <person name="Haridas S."/>
            <person name="Kuo A."/>
            <person name="Mondo S."/>
            <person name="Pangilinan J."/>
            <person name="Riley R."/>
            <person name="Labutti K."/>
            <person name="Andreopoulos B."/>
            <person name="Lipzen A."/>
            <person name="Chen C."/>
            <person name="Yanf M."/>
            <person name="Daum C."/>
            <person name="Ng V."/>
            <person name="Clum A."/>
            <person name="Ohm R."/>
            <person name="Martin F."/>
            <person name="Silar P."/>
            <person name="Natvig D."/>
            <person name="Lalanne C."/>
            <person name="Gautier V."/>
            <person name="Ament-Velasquez S.L."/>
            <person name="Kruys A."/>
            <person name="Hutchinson M.I."/>
            <person name="Powell A.J."/>
            <person name="Barry K."/>
            <person name="Miller A.N."/>
            <person name="Grigoriev I.V."/>
            <person name="Debuchy R."/>
            <person name="Gladieux P."/>
            <person name="Thoren M.H."/>
            <person name="Johannesson H."/>
        </authorList>
    </citation>
    <scope>NUCLEOTIDE SEQUENCE</scope>
    <source>
        <strain evidence="2">PSN293</strain>
    </source>
</reference>
<keyword evidence="1" id="KW-0472">Membrane</keyword>
<reference evidence="2" key="1">
    <citation type="journal article" date="2023" name="Mol. Phylogenet. Evol.">
        <title>Genome-scale phylogeny and comparative genomics of the fungal order Sordariales.</title>
        <authorList>
            <person name="Hensen N."/>
            <person name="Bonometti L."/>
            <person name="Westerberg I."/>
            <person name="Brannstrom I.O."/>
            <person name="Guillou S."/>
            <person name="Cros-Aarteil S."/>
            <person name="Calhoun S."/>
            <person name="Haridas S."/>
            <person name="Kuo A."/>
            <person name="Mondo S."/>
            <person name="Pangilinan J."/>
            <person name="Riley R."/>
            <person name="LaButti K."/>
            <person name="Andreopoulos B."/>
            <person name="Lipzen A."/>
            <person name="Chen C."/>
            <person name="Yan M."/>
            <person name="Daum C."/>
            <person name="Ng V."/>
            <person name="Clum A."/>
            <person name="Steindorff A."/>
            <person name="Ohm R.A."/>
            <person name="Martin F."/>
            <person name="Silar P."/>
            <person name="Natvig D.O."/>
            <person name="Lalanne C."/>
            <person name="Gautier V."/>
            <person name="Ament-Velasquez S.L."/>
            <person name="Kruys A."/>
            <person name="Hutchinson M.I."/>
            <person name="Powell A.J."/>
            <person name="Barry K."/>
            <person name="Miller A.N."/>
            <person name="Grigoriev I.V."/>
            <person name="Debuchy R."/>
            <person name="Gladieux P."/>
            <person name="Hiltunen Thoren M."/>
            <person name="Johannesson H."/>
        </authorList>
    </citation>
    <scope>NUCLEOTIDE SEQUENCE</scope>
    <source>
        <strain evidence="2">PSN293</strain>
    </source>
</reference>
<keyword evidence="3" id="KW-1185">Reference proteome</keyword>
<keyword evidence="1" id="KW-1133">Transmembrane helix</keyword>
<evidence type="ECO:0000256" key="1">
    <source>
        <dbReference type="SAM" id="Phobius"/>
    </source>
</evidence>
<organism evidence="2 3">
    <name type="scientific">Rhypophila decipiens</name>
    <dbReference type="NCBI Taxonomy" id="261697"/>
    <lineage>
        <taxon>Eukaryota</taxon>
        <taxon>Fungi</taxon>
        <taxon>Dikarya</taxon>
        <taxon>Ascomycota</taxon>
        <taxon>Pezizomycotina</taxon>
        <taxon>Sordariomycetes</taxon>
        <taxon>Sordariomycetidae</taxon>
        <taxon>Sordariales</taxon>
        <taxon>Naviculisporaceae</taxon>
        <taxon>Rhypophila</taxon>
    </lineage>
</organism>
<protein>
    <submittedName>
        <fullName evidence="2">Uncharacterized protein</fullName>
    </submittedName>
</protein>
<proteinExistence type="predicted"/>
<feature type="transmembrane region" description="Helical" evidence="1">
    <location>
        <begin position="124"/>
        <end position="145"/>
    </location>
</feature>
<dbReference type="Proteomes" id="UP001301769">
    <property type="component" value="Unassembled WGS sequence"/>
</dbReference>
<evidence type="ECO:0000313" key="2">
    <source>
        <dbReference type="EMBL" id="KAK4214000.1"/>
    </source>
</evidence>
<evidence type="ECO:0000313" key="3">
    <source>
        <dbReference type="Proteomes" id="UP001301769"/>
    </source>
</evidence>
<dbReference type="EMBL" id="MU858101">
    <property type="protein sequence ID" value="KAK4214000.1"/>
    <property type="molecule type" value="Genomic_DNA"/>
</dbReference>
<accession>A0AAN7BAJ1</accession>
<name>A0AAN7BAJ1_9PEZI</name>
<feature type="non-terminal residue" evidence="2">
    <location>
        <position position="1"/>
    </location>
</feature>
<gene>
    <name evidence="2" type="ORF">QBC37DRAFT_462916</name>
</gene>